<dbReference type="AlphaFoldDB" id="A0A2G8TD24"/>
<sequence length="177" mass="19230">MSAAVLTRLDGYMAASGFGTDHPWRSEITSALAAPGATLVSRGRDIDAADDIDTYTRVTRSSMRTVGEQAGRDSLANLEGCVDPATAFEGWRAHCLAELVDEHKEHPDFAGLVTAWELGFDSVQPLGLTTKEMKLLKAYRLSDGRGRESIRSDAQSQAEDWPRYTFEVPLPKVGGGE</sequence>
<gene>
    <name evidence="1" type="ORF">CR105_16080</name>
</gene>
<protein>
    <submittedName>
        <fullName evidence="1">Uncharacterized protein</fullName>
    </submittedName>
</protein>
<evidence type="ECO:0000313" key="2">
    <source>
        <dbReference type="Proteomes" id="UP000230390"/>
    </source>
</evidence>
<dbReference type="EMBL" id="PDOC01000010">
    <property type="protein sequence ID" value="PIL43869.1"/>
    <property type="molecule type" value="Genomic_DNA"/>
</dbReference>
<organism evidence="1 2">
    <name type="scientific">Massilia eurypsychrophila</name>
    <dbReference type="NCBI Taxonomy" id="1485217"/>
    <lineage>
        <taxon>Bacteria</taxon>
        <taxon>Pseudomonadati</taxon>
        <taxon>Pseudomonadota</taxon>
        <taxon>Betaproteobacteria</taxon>
        <taxon>Burkholderiales</taxon>
        <taxon>Oxalobacteraceae</taxon>
        <taxon>Telluria group</taxon>
        <taxon>Massilia</taxon>
    </lineage>
</organism>
<reference evidence="1 2" key="1">
    <citation type="submission" date="2017-10" db="EMBL/GenBank/DDBJ databases">
        <title>Massilia psychrophilum sp. nov., a novel purple-pigmented bacterium isolated from Tianshan glacier, Xinjiang Municipality, China.</title>
        <authorList>
            <person name="Wang H."/>
        </authorList>
    </citation>
    <scope>NUCLEOTIDE SEQUENCE [LARGE SCALE GENOMIC DNA]</scope>
    <source>
        <strain evidence="1 2">JCM 30074</strain>
    </source>
</reference>
<proteinExistence type="predicted"/>
<dbReference type="RefSeq" id="WP_099789977.1">
    <property type="nucleotide sequence ID" value="NZ_JBHLYV010000012.1"/>
</dbReference>
<keyword evidence="2" id="KW-1185">Reference proteome</keyword>
<accession>A0A2G8TD24</accession>
<name>A0A2G8TD24_9BURK</name>
<evidence type="ECO:0000313" key="1">
    <source>
        <dbReference type="EMBL" id="PIL43869.1"/>
    </source>
</evidence>
<comment type="caution">
    <text evidence="1">The sequence shown here is derived from an EMBL/GenBank/DDBJ whole genome shotgun (WGS) entry which is preliminary data.</text>
</comment>
<dbReference type="Proteomes" id="UP000230390">
    <property type="component" value="Unassembled WGS sequence"/>
</dbReference>